<dbReference type="Gene3D" id="1.10.443.10">
    <property type="entry name" value="Intergrase catalytic core"/>
    <property type="match status" value="1"/>
</dbReference>
<accession>A0AAC9I792</accession>
<dbReference type="Pfam" id="PF00589">
    <property type="entry name" value="Phage_integrase"/>
    <property type="match status" value="1"/>
</dbReference>
<dbReference type="KEGG" id="fgl:EM308_11275"/>
<dbReference type="Proteomes" id="UP000175968">
    <property type="component" value="Chromosome"/>
</dbReference>
<dbReference type="InterPro" id="IPR050090">
    <property type="entry name" value="Tyrosine_recombinase_XerCD"/>
</dbReference>
<dbReference type="PANTHER" id="PTHR30349:SF64">
    <property type="entry name" value="PROPHAGE INTEGRASE INTD-RELATED"/>
    <property type="match status" value="1"/>
</dbReference>
<keyword evidence="6" id="KW-1185">Reference proteome</keyword>
<dbReference type="Gene3D" id="1.10.150.130">
    <property type="match status" value="1"/>
</dbReference>
<evidence type="ECO:0000313" key="5">
    <source>
        <dbReference type="EMBL" id="AOW10043.1"/>
    </source>
</evidence>
<protein>
    <submittedName>
        <fullName evidence="5">Integrase</fullName>
    </submittedName>
</protein>
<dbReference type="InterPro" id="IPR025269">
    <property type="entry name" value="SAM-like_dom"/>
</dbReference>
<evidence type="ECO:0000256" key="1">
    <source>
        <dbReference type="ARBA" id="ARBA00008857"/>
    </source>
</evidence>
<feature type="domain" description="Tyr recombinase" evidence="4">
    <location>
        <begin position="205"/>
        <end position="374"/>
    </location>
</feature>
<reference evidence="5 6" key="1">
    <citation type="submission" date="2016-10" db="EMBL/GenBank/DDBJ databases">
        <title>Flavobacterium gilvum sp. nov., isolated from stream water.</title>
        <authorList>
            <person name="Shin S.-K."/>
            <person name="Cho Y.-J."/>
            <person name="Yi H."/>
        </authorList>
    </citation>
    <scope>NUCLEOTIDE SEQUENCE [LARGE SCALE GENOMIC DNA]</scope>
    <source>
        <strain evidence="5 6">EM1308</strain>
    </source>
</reference>
<gene>
    <name evidence="5" type="ORF">EM308_11275</name>
</gene>
<evidence type="ECO:0000256" key="3">
    <source>
        <dbReference type="ARBA" id="ARBA00023172"/>
    </source>
</evidence>
<dbReference type="GO" id="GO:0003677">
    <property type="term" value="F:DNA binding"/>
    <property type="evidence" value="ECO:0007669"/>
    <property type="project" value="UniProtKB-KW"/>
</dbReference>
<evidence type="ECO:0000259" key="4">
    <source>
        <dbReference type="PROSITE" id="PS51898"/>
    </source>
</evidence>
<dbReference type="GO" id="GO:0006310">
    <property type="term" value="P:DNA recombination"/>
    <property type="evidence" value="ECO:0007669"/>
    <property type="project" value="UniProtKB-KW"/>
</dbReference>
<organism evidence="5 6">
    <name type="scientific">Flavobacterium gilvum</name>
    <dbReference type="NCBI Taxonomy" id="1492737"/>
    <lineage>
        <taxon>Bacteria</taxon>
        <taxon>Pseudomonadati</taxon>
        <taxon>Bacteroidota</taxon>
        <taxon>Flavobacteriia</taxon>
        <taxon>Flavobacteriales</taxon>
        <taxon>Flavobacteriaceae</taxon>
        <taxon>Flavobacterium</taxon>
    </lineage>
</organism>
<dbReference type="EMBL" id="CP017479">
    <property type="protein sequence ID" value="AOW10043.1"/>
    <property type="molecule type" value="Genomic_DNA"/>
</dbReference>
<keyword evidence="3" id="KW-0233">DNA recombination</keyword>
<keyword evidence="2" id="KW-0238">DNA-binding</keyword>
<name>A0AAC9I792_9FLAO</name>
<dbReference type="InterPro" id="IPR013762">
    <property type="entry name" value="Integrase-like_cat_sf"/>
</dbReference>
<dbReference type="PANTHER" id="PTHR30349">
    <property type="entry name" value="PHAGE INTEGRASE-RELATED"/>
    <property type="match status" value="1"/>
</dbReference>
<dbReference type="Pfam" id="PF17293">
    <property type="entry name" value="Arm-DNA-bind_5"/>
    <property type="match status" value="1"/>
</dbReference>
<dbReference type="SUPFAM" id="SSF56349">
    <property type="entry name" value="DNA breaking-rejoining enzymes"/>
    <property type="match status" value="1"/>
</dbReference>
<comment type="similarity">
    <text evidence="1">Belongs to the 'phage' integrase family.</text>
</comment>
<evidence type="ECO:0000313" key="6">
    <source>
        <dbReference type="Proteomes" id="UP000175968"/>
    </source>
</evidence>
<dbReference type="AlphaFoldDB" id="A0AAC9I792"/>
<sequence>MATKVTLRQKPISKGRKSLYLDFYPPITVAGLDKPTRREFLGLYIIDNPKNPLEKLGNKETLLVAEQIRQKRENELTKPEVYNAFEIEQLKAKEKGELSFIAYFEQLMEKRIGKNYDVWFSSLFYLKEFTKGSLKFIDLNEKFCNDYREYLLKTKSRRTGTTNLSQNTAHSYFNKFKATVKQAFKDSLIPIDLNGKIEPIKEADSNRLFLSMEELNQLAKTDCPNPILKQASLFSALTGLRFSDIEKLTWSEVVYKNGQGYFIYFQQKKTKSNEYLPISEQAYTLLGTRKEANHQVFEGLVYSAHQNTVLLKWAMTAGIQKHLTFHSFRHTYAVLQLQAGTDIYTISKMLGHRELKTTQVYAKIVDETKRKATDKIILNFNQNEY</sequence>
<dbReference type="PROSITE" id="PS51898">
    <property type="entry name" value="TYR_RECOMBINASE"/>
    <property type="match status" value="1"/>
</dbReference>
<dbReference type="Pfam" id="PF13102">
    <property type="entry name" value="Phage_int_SAM_5"/>
    <property type="match status" value="1"/>
</dbReference>
<dbReference type="InterPro" id="IPR002104">
    <property type="entry name" value="Integrase_catalytic"/>
</dbReference>
<dbReference type="InterPro" id="IPR010998">
    <property type="entry name" value="Integrase_recombinase_N"/>
</dbReference>
<dbReference type="InterPro" id="IPR035386">
    <property type="entry name" value="Arm-DNA-bind_5"/>
</dbReference>
<dbReference type="GO" id="GO:0015074">
    <property type="term" value="P:DNA integration"/>
    <property type="evidence" value="ECO:0007669"/>
    <property type="project" value="InterPro"/>
</dbReference>
<proteinExistence type="inferred from homology"/>
<evidence type="ECO:0000256" key="2">
    <source>
        <dbReference type="ARBA" id="ARBA00023125"/>
    </source>
</evidence>
<dbReference type="InterPro" id="IPR011010">
    <property type="entry name" value="DNA_brk_join_enz"/>
</dbReference>
<dbReference type="RefSeq" id="WP_035638142.1">
    <property type="nucleotide sequence ID" value="NZ_CP017479.1"/>
</dbReference>
<dbReference type="CDD" id="cd01185">
    <property type="entry name" value="INTN1_C_like"/>
    <property type="match status" value="1"/>
</dbReference>